<protein>
    <submittedName>
        <fullName evidence="2">Uncharacterized protein</fullName>
    </submittedName>
</protein>
<dbReference type="AlphaFoldDB" id="A0A6C0AVW6"/>
<evidence type="ECO:0000256" key="1">
    <source>
        <dbReference type="SAM" id="Phobius"/>
    </source>
</evidence>
<name>A0A6C0AVW6_9ZZZZ</name>
<keyword evidence="1" id="KW-0472">Membrane</keyword>
<keyword evidence="1" id="KW-1133">Transmembrane helix</keyword>
<dbReference type="EMBL" id="MN738772">
    <property type="protein sequence ID" value="QHS84077.1"/>
    <property type="molecule type" value="Genomic_DNA"/>
</dbReference>
<feature type="transmembrane region" description="Helical" evidence="1">
    <location>
        <begin position="138"/>
        <end position="156"/>
    </location>
</feature>
<organism evidence="2">
    <name type="scientific">viral metagenome</name>
    <dbReference type="NCBI Taxonomy" id="1070528"/>
    <lineage>
        <taxon>unclassified sequences</taxon>
        <taxon>metagenomes</taxon>
        <taxon>organismal metagenomes</taxon>
    </lineage>
</organism>
<sequence length="196" mass="23013">MFKILPVYPIFILLLIISANYLADLFPCRLRDLLEHNIYIKHLFGYLTLLFFVSITLDNIGSSVNELIKNSFVLYLYFVLLTKNNKYFFILICIVLAFIYLAHIELKLLKKKENKNDSEKLFLDIYEKRKDKFGLDTILHYLILILLVIGTLTYMGEKKIEYKDKFNYLTFFLGKQVCKGNSPEVDISKALKNALN</sequence>
<feature type="transmembrane region" description="Helical" evidence="1">
    <location>
        <begin position="87"/>
        <end position="106"/>
    </location>
</feature>
<keyword evidence="1" id="KW-0812">Transmembrane</keyword>
<proteinExistence type="predicted"/>
<feature type="transmembrane region" description="Helical" evidence="1">
    <location>
        <begin position="6"/>
        <end position="26"/>
    </location>
</feature>
<feature type="transmembrane region" description="Helical" evidence="1">
    <location>
        <begin position="38"/>
        <end position="57"/>
    </location>
</feature>
<reference evidence="2" key="1">
    <citation type="journal article" date="2020" name="Nature">
        <title>Giant virus diversity and host interactions through global metagenomics.</title>
        <authorList>
            <person name="Schulz F."/>
            <person name="Roux S."/>
            <person name="Paez-Espino D."/>
            <person name="Jungbluth S."/>
            <person name="Walsh D.A."/>
            <person name="Denef V.J."/>
            <person name="McMahon K.D."/>
            <person name="Konstantinidis K.T."/>
            <person name="Eloe-Fadrosh E.A."/>
            <person name="Kyrpides N.C."/>
            <person name="Woyke T."/>
        </authorList>
    </citation>
    <scope>NUCLEOTIDE SEQUENCE</scope>
    <source>
        <strain evidence="2">GVMAG-S-ERX555965-48</strain>
    </source>
</reference>
<accession>A0A6C0AVW6</accession>
<evidence type="ECO:0000313" key="2">
    <source>
        <dbReference type="EMBL" id="QHS84077.1"/>
    </source>
</evidence>